<evidence type="ECO:0000256" key="1">
    <source>
        <dbReference type="SAM" id="MobiDB-lite"/>
    </source>
</evidence>
<dbReference type="InterPro" id="IPR043472">
    <property type="entry name" value="Macro_dom-like"/>
</dbReference>
<dbReference type="Gene3D" id="3.40.220.10">
    <property type="entry name" value="Leucine Aminopeptidase, subunit E, domain 1"/>
    <property type="match status" value="1"/>
</dbReference>
<dbReference type="PROSITE" id="PS51154">
    <property type="entry name" value="MACRO"/>
    <property type="match status" value="1"/>
</dbReference>
<reference evidence="3" key="1">
    <citation type="submission" date="2015-07" db="EMBL/GenBank/DDBJ databases">
        <title>Adaptation to a free-living lifestyle via gene acquisitions in the diplomonad Trepomonas sp. PC1.</title>
        <authorList>
            <person name="Xu F."/>
            <person name="Jerlstrom-Hultqvist J."/>
            <person name="Kolisko M."/>
            <person name="Simpson A.G.B."/>
            <person name="Roger A.J."/>
            <person name="Svard S.G."/>
            <person name="Andersson J.O."/>
        </authorList>
    </citation>
    <scope>NUCLEOTIDE SEQUENCE</scope>
    <source>
        <strain evidence="3">PC1</strain>
    </source>
</reference>
<sequence length="292" mass="32499">MDETILQKDGGKHKNRSQWELIKQPLYNQLKFSGNVLWCEAAKARAKAYKPPRLFERVTHQSRIANLGSLSHIPKANIEYNKRLCIVSGDICALAVDALVVPIDSSELCARVHALAGQELETALKRQTISLGDAGLTQAFQIAKDGLPQLLFHCSVPSVDDPTSLKQAYDRAFYMADLEGVTTMAVPVMSGVSYPVGGDYYPLVAAVHVMLGCIRQQFEKSKNSHFILLCIVCQTDREKQVVNDLIELYFPHDAENEIPDDLDEKVEVVVEEKTKKKKSAKKSGKKSGKKKK</sequence>
<feature type="region of interest" description="Disordered" evidence="1">
    <location>
        <begin position="272"/>
        <end position="292"/>
    </location>
</feature>
<dbReference type="PANTHER" id="PTHR11106:SF27">
    <property type="entry name" value="MACRO DOMAIN-CONTAINING PROTEIN"/>
    <property type="match status" value="1"/>
</dbReference>
<gene>
    <name evidence="3" type="ORF">TPC1_17339</name>
</gene>
<feature type="compositionally biased region" description="Basic residues" evidence="1">
    <location>
        <begin position="275"/>
        <end position="292"/>
    </location>
</feature>
<dbReference type="SUPFAM" id="SSF52949">
    <property type="entry name" value="Macro domain-like"/>
    <property type="match status" value="1"/>
</dbReference>
<accession>A0A146K5K0</accession>
<evidence type="ECO:0000259" key="2">
    <source>
        <dbReference type="PROSITE" id="PS51154"/>
    </source>
</evidence>
<dbReference type="AlphaFoldDB" id="A0A146K5K0"/>
<dbReference type="InterPro" id="IPR002589">
    <property type="entry name" value="Macro_dom"/>
</dbReference>
<feature type="domain" description="Macro" evidence="2">
    <location>
        <begin position="71"/>
        <end position="250"/>
    </location>
</feature>
<protein>
    <submittedName>
        <fullName evidence="3">Macro domain-containing protein</fullName>
    </submittedName>
</protein>
<organism evidence="3">
    <name type="scientific">Trepomonas sp. PC1</name>
    <dbReference type="NCBI Taxonomy" id="1076344"/>
    <lineage>
        <taxon>Eukaryota</taxon>
        <taxon>Metamonada</taxon>
        <taxon>Diplomonadida</taxon>
        <taxon>Hexamitidae</taxon>
        <taxon>Hexamitinae</taxon>
        <taxon>Trepomonas</taxon>
    </lineage>
</organism>
<evidence type="ECO:0000313" key="3">
    <source>
        <dbReference type="EMBL" id="JAP91135.1"/>
    </source>
</evidence>
<dbReference type="PANTHER" id="PTHR11106">
    <property type="entry name" value="GANGLIOSIDE INDUCED DIFFERENTIATION ASSOCIATED PROTEIN 2-RELATED"/>
    <property type="match status" value="1"/>
</dbReference>
<dbReference type="EMBL" id="GDID01005471">
    <property type="protein sequence ID" value="JAP91135.1"/>
    <property type="molecule type" value="Transcribed_RNA"/>
</dbReference>
<name>A0A146K5K0_9EUKA</name>
<proteinExistence type="predicted"/>